<sequence>MTTAPDAPPHTVLPYGPGNRWTFTYEGNGYVKTEELALYAEPNGSTLTDDYLANKISTEALWQMWVDEWADSYHKQWPNLYRPGEVHISWYVTTPDITGTFEGASHITDWRTLPGQLDADRGQEDFLTHYTHPTHVVTGERLNWLRLPVVDRGWNSGASNKGGFIQQATGWKPSPLQPTMDVRQIGAAAGLYVPPL</sequence>
<reference evidence="1 2" key="1">
    <citation type="submission" date="2011-01" db="EMBL/GenBank/DDBJ databases">
        <title>Complete sequence of plasmid2 of Streptomyces flavogriseus ATCC 33331.</title>
        <authorList>
            <consortium name="US DOE Joint Genome Institute"/>
            <person name="Lucas S."/>
            <person name="Copeland A."/>
            <person name="Lapidus A."/>
            <person name="Cheng J.-F."/>
            <person name="Goodwin L."/>
            <person name="Pitluck S."/>
            <person name="Davenport K."/>
            <person name="Detter J.C."/>
            <person name="Han C."/>
            <person name="Tapia R."/>
            <person name="Land M."/>
            <person name="Hauser L."/>
            <person name="Kyrpides N."/>
            <person name="Ivanova N."/>
            <person name="Ovchinnikova G."/>
            <person name="Pagani I."/>
            <person name="Brumm P."/>
            <person name="Mead D."/>
            <person name="Woyke T."/>
        </authorList>
    </citation>
    <scope>NUCLEOTIDE SEQUENCE [LARGE SCALE GENOMIC DNA]</scope>
    <source>
        <strain evidence="2">ATCC 33331 / IAF-45CD</strain>
        <plasmid evidence="1 2">pSFLA02</plasmid>
    </source>
</reference>
<dbReference type="AlphaFoldDB" id="A0A8D4BEK5"/>
<evidence type="ECO:0000313" key="2">
    <source>
        <dbReference type="Proteomes" id="UP000002066"/>
    </source>
</evidence>
<protein>
    <submittedName>
        <fullName evidence="1">Uncharacterized protein</fullName>
    </submittedName>
</protein>
<name>A0A8D4BEK5_STRFA</name>
<geneLocation type="plasmid" evidence="1 2">
    <name>pSFLA02</name>
</geneLocation>
<evidence type="ECO:0000313" key="1">
    <source>
        <dbReference type="EMBL" id="ADW07992.1"/>
    </source>
</evidence>
<dbReference type="KEGG" id="sfa:Sfla_6698"/>
<dbReference type="EMBL" id="CP002477">
    <property type="protein sequence ID" value="ADW07992.1"/>
    <property type="molecule type" value="Genomic_DNA"/>
</dbReference>
<gene>
    <name evidence="1" type="ORF">Sfla_6698</name>
</gene>
<accession>A0A8D4BEK5</accession>
<proteinExistence type="predicted"/>
<keyword evidence="1" id="KW-0614">Plasmid</keyword>
<organism evidence="1 2">
    <name type="scientific">Streptomyces pratensis (strain ATCC 33331 / IAF-45CD)</name>
    <dbReference type="NCBI Taxonomy" id="591167"/>
    <lineage>
        <taxon>Bacteria</taxon>
        <taxon>Bacillati</taxon>
        <taxon>Actinomycetota</taxon>
        <taxon>Actinomycetes</taxon>
        <taxon>Kitasatosporales</taxon>
        <taxon>Streptomycetaceae</taxon>
        <taxon>Streptomyces</taxon>
    </lineage>
</organism>
<dbReference type="Proteomes" id="UP000002066">
    <property type="component" value="Plasmid pSFLA02"/>
</dbReference>